<accession>A0A9Q0S3M2</accession>
<evidence type="ECO:0000259" key="5">
    <source>
        <dbReference type="PROSITE" id="PS50011"/>
    </source>
</evidence>
<dbReference type="PANTHER" id="PTHR24346">
    <property type="entry name" value="MAP/MICROTUBULE AFFINITY-REGULATING KINASE"/>
    <property type="match status" value="1"/>
</dbReference>
<evidence type="ECO:0000256" key="1">
    <source>
        <dbReference type="ARBA" id="ARBA00022741"/>
    </source>
</evidence>
<keyword evidence="7" id="KW-1185">Reference proteome</keyword>
<reference evidence="6" key="1">
    <citation type="submission" date="2022-07" db="EMBL/GenBank/DDBJ databases">
        <authorList>
            <person name="Trinca V."/>
            <person name="Uliana J.V.C."/>
            <person name="Torres T.T."/>
            <person name="Ward R.J."/>
            <person name="Monesi N."/>
        </authorList>
    </citation>
    <scope>NUCLEOTIDE SEQUENCE</scope>
    <source>
        <strain evidence="6">HSMRA1968</strain>
        <tissue evidence="6">Whole embryos</tissue>
    </source>
</reference>
<dbReference type="InterPro" id="IPR000719">
    <property type="entry name" value="Prot_kinase_dom"/>
</dbReference>
<comment type="caution">
    <text evidence="6">The sequence shown here is derived from an EMBL/GenBank/DDBJ whole genome shotgun (WGS) entry which is preliminary data.</text>
</comment>
<dbReference type="GO" id="GO:0005829">
    <property type="term" value="C:cytosol"/>
    <property type="evidence" value="ECO:0007669"/>
    <property type="project" value="TreeGrafter"/>
</dbReference>
<evidence type="ECO:0000313" key="7">
    <source>
        <dbReference type="Proteomes" id="UP001151699"/>
    </source>
</evidence>
<dbReference type="GO" id="GO:0005634">
    <property type="term" value="C:nucleus"/>
    <property type="evidence" value="ECO:0007669"/>
    <property type="project" value="TreeGrafter"/>
</dbReference>
<name>A0A9Q0S3M2_9DIPT</name>
<dbReference type="Gene3D" id="1.10.510.10">
    <property type="entry name" value="Transferase(Phosphotransferase) domain 1"/>
    <property type="match status" value="1"/>
</dbReference>
<dbReference type="EMBL" id="WJQU01000002">
    <property type="protein sequence ID" value="KAJ6642763.1"/>
    <property type="molecule type" value="Genomic_DNA"/>
</dbReference>
<feature type="region of interest" description="Disordered" evidence="4">
    <location>
        <begin position="553"/>
        <end position="580"/>
    </location>
</feature>
<evidence type="ECO:0000313" key="6">
    <source>
        <dbReference type="EMBL" id="KAJ6642763.1"/>
    </source>
</evidence>
<dbReference type="SUPFAM" id="SSF56112">
    <property type="entry name" value="Protein kinase-like (PK-like)"/>
    <property type="match status" value="1"/>
</dbReference>
<dbReference type="GO" id="GO:0045719">
    <property type="term" value="P:negative regulation of glycogen biosynthetic process"/>
    <property type="evidence" value="ECO:0007669"/>
    <property type="project" value="TreeGrafter"/>
</dbReference>
<keyword evidence="6" id="KW-0418">Kinase</keyword>
<dbReference type="PROSITE" id="PS00108">
    <property type="entry name" value="PROTEIN_KINASE_ST"/>
    <property type="match status" value="1"/>
</dbReference>
<protein>
    <submittedName>
        <fullName evidence="6">PAS domain-containing serine/threonine-protein kinase</fullName>
    </submittedName>
</protein>
<keyword evidence="1 3" id="KW-0547">Nucleotide-binding</keyword>
<dbReference type="InterPro" id="IPR008271">
    <property type="entry name" value="Ser/Thr_kinase_AS"/>
</dbReference>
<dbReference type="InterPro" id="IPR011009">
    <property type="entry name" value="Kinase-like_dom_sf"/>
</dbReference>
<sequence length="798" mass="90723">MIKTSCYMSTVKNFDRGENGLSLNSASWKKFPNQIKPDRNQHDNVVLSQTVAFIKVIGAQDNLKNFGNDTKHEKFRKFNNSFEVNQSFPVIKRSIRSRLYDDRFNENNNIELKIFTGMDKIRAPVIDESRDIIASWIRNMIFLLVVNFTSYDNGEAVHCDENLIDIVYTISKQTLPCGRKVYCVWICRDPDIENDVDENGKHQNLTLTFNSVTSTIENSLGQAIRYTAAQNSSRPNSVSLLSQCEEDQVIGDYNNYYTNLKQIGEGAYGYVKMAYRHHDRMLVITKFILKEKLMPHCMVLTEDKRSIPMEIYLLKTVKHPNIVTVLDVFENEKYFQLVMEKHGSGMDLFEFIDRRPNMDEVLACYIFRQIANAVDYLHSMHILHRDIKDENVIIDQHFHVKLIDFGSATFMEEGRLFSTFYGTTEYCSPEVLAGNKYAGPELEMWSMGVTLYVLLFVENPFLDIEETLRAELKLPHVVSAPLQALLFTMLDKNPKTRCTMKQLLSNSWIRQEINPAMFQFSQIVTLVDLHEANPDKYYTGQVYSSNTGLSTASPHSLSLADEDSEEVEIDEEEEASLPSQDESFCDKCANISTDLNKSEYLSRGNKLQLYASEIESHSQNDADVADETPLKNHLDNSSNSLASMSSNNLMSGCKKHSIPLSKSSSDFREIFDSENVSQQSGNDSSMIASILNVDSGMLSLSKSETNIFEGKKTMALVVCGRSPASKFVFTTVEWITSTNHEYAFSGDPHSSMKRNEVLRARNVNELSDAIETISCKEFGRSDSSKMTSYEITSISDSM</sequence>
<dbReference type="GO" id="GO:0035556">
    <property type="term" value="P:intracellular signal transduction"/>
    <property type="evidence" value="ECO:0007669"/>
    <property type="project" value="TreeGrafter"/>
</dbReference>
<dbReference type="AlphaFoldDB" id="A0A9Q0S3M2"/>
<dbReference type="OrthoDB" id="10252171at2759"/>
<keyword evidence="6" id="KW-0808">Transferase</keyword>
<evidence type="ECO:0000256" key="2">
    <source>
        <dbReference type="ARBA" id="ARBA00022840"/>
    </source>
</evidence>
<feature type="compositionally biased region" description="Acidic residues" evidence="4">
    <location>
        <begin position="560"/>
        <end position="575"/>
    </location>
</feature>
<dbReference type="SMART" id="SM00220">
    <property type="entry name" value="S_TKc"/>
    <property type="match status" value="1"/>
</dbReference>
<keyword evidence="2 3" id="KW-0067">ATP-binding</keyword>
<evidence type="ECO:0000256" key="4">
    <source>
        <dbReference type="SAM" id="MobiDB-lite"/>
    </source>
</evidence>
<dbReference type="GO" id="GO:0005524">
    <property type="term" value="F:ATP binding"/>
    <property type="evidence" value="ECO:0007669"/>
    <property type="project" value="UniProtKB-UniRule"/>
</dbReference>
<feature type="domain" description="Protein kinase" evidence="5">
    <location>
        <begin position="257"/>
        <end position="509"/>
    </location>
</feature>
<dbReference type="FunFam" id="3.30.200.20:FF:000314">
    <property type="entry name" value="Serine/threonine protein kinase"/>
    <property type="match status" value="1"/>
</dbReference>
<dbReference type="Pfam" id="PF00069">
    <property type="entry name" value="Pkinase"/>
    <property type="match status" value="1"/>
</dbReference>
<dbReference type="GO" id="GO:0004674">
    <property type="term" value="F:protein serine/threonine kinase activity"/>
    <property type="evidence" value="ECO:0007669"/>
    <property type="project" value="TreeGrafter"/>
</dbReference>
<gene>
    <name evidence="6" type="primary">Pask</name>
    <name evidence="6" type="ORF">Bhyg_07717</name>
</gene>
<evidence type="ECO:0000256" key="3">
    <source>
        <dbReference type="PROSITE-ProRule" id="PRU10141"/>
    </source>
</evidence>
<dbReference type="Gene3D" id="3.30.200.20">
    <property type="entry name" value="Phosphorylase Kinase, domain 1"/>
    <property type="match status" value="1"/>
</dbReference>
<dbReference type="FunFam" id="1.10.510.10:FF:000351">
    <property type="entry name" value="PAS domain-containing serine/threonine-protein kinase"/>
    <property type="match status" value="1"/>
</dbReference>
<dbReference type="InterPro" id="IPR017441">
    <property type="entry name" value="Protein_kinase_ATP_BS"/>
</dbReference>
<dbReference type="PROSITE" id="PS00107">
    <property type="entry name" value="PROTEIN_KINASE_ATP"/>
    <property type="match status" value="1"/>
</dbReference>
<feature type="binding site" evidence="3">
    <location>
        <position position="290"/>
    </location>
    <ligand>
        <name>ATP</name>
        <dbReference type="ChEBI" id="CHEBI:30616"/>
    </ligand>
</feature>
<dbReference type="Proteomes" id="UP001151699">
    <property type="component" value="Chromosome B"/>
</dbReference>
<proteinExistence type="predicted"/>
<dbReference type="PROSITE" id="PS50011">
    <property type="entry name" value="PROTEIN_KINASE_DOM"/>
    <property type="match status" value="1"/>
</dbReference>
<organism evidence="6 7">
    <name type="scientific">Pseudolycoriella hygida</name>
    <dbReference type="NCBI Taxonomy" id="35572"/>
    <lineage>
        <taxon>Eukaryota</taxon>
        <taxon>Metazoa</taxon>
        <taxon>Ecdysozoa</taxon>
        <taxon>Arthropoda</taxon>
        <taxon>Hexapoda</taxon>
        <taxon>Insecta</taxon>
        <taxon>Pterygota</taxon>
        <taxon>Neoptera</taxon>
        <taxon>Endopterygota</taxon>
        <taxon>Diptera</taxon>
        <taxon>Nematocera</taxon>
        <taxon>Sciaroidea</taxon>
        <taxon>Sciaridae</taxon>
        <taxon>Pseudolycoriella</taxon>
    </lineage>
</organism>
<dbReference type="PANTHER" id="PTHR24346:SF51">
    <property type="entry name" value="PAS DOMAIN-CONTAINING SERINE_THREONINE-PROTEIN KINASE"/>
    <property type="match status" value="1"/>
</dbReference>